<comment type="similarity">
    <text evidence="3 13">Belongs to the peptidase M18 family.</text>
</comment>
<evidence type="ECO:0000256" key="10">
    <source>
        <dbReference type="ARBA" id="ARBA00022801"/>
    </source>
</evidence>
<dbReference type="SUPFAM" id="SSF53187">
    <property type="entry name" value="Zn-dependent exopeptidases"/>
    <property type="match status" value="1"/>
</dbReference>
<sequence>MAVQISSLEVMKSAAKKFVDFVNNGPSPYHVVNECRKVLTSAGFKELKERDHWDYFVTRNQSTIIAFAVGGKYIPGNGFSMVGAHTDSPCLKVKPNSKKNSNGYQQVGVECYGGGIWATWFDRDLKFAGRVMIKVLYTQVVTARLCLTGAGAGRDLGSPLIVTGLNLIS</sequence>
<dbReference type="AlphaFoldDB" id="A0A9X0CWL2"/>
<evidence type="ECO:0000256" key="9">
    <source>
        <dbReference type="ARBA" id="ARBA00022723"/>
    </source>
</evidence>
<evidence type="ECO:0000256" key="7">
    <source>
        <dbReference type="ARBA" id="ARBA00022438"/>
    </source>
</evidence>
<evidence type="ECO:0000256" key="11">
    <source>
        <dbReference type="ARBA" id="ARBA00022833"/>
    </source>
</evidence>
<dbReference type="GO" id="GO:0005737">
    <property type="term" value="C:cytoplasm"/>
    <property type="evidence" value="ECO:0007669"/>
    <property type="project" value="UniProtKB-ARBA"/>
</dbReference>
<dbReference type="GO" id="GO:0004177">
    <property type="term" value="F:aminopeptidase activity"/>
    <property type="evidence" value="ECO:0007669"/>
    <property type="project" value="UniProtKB-KW"/>
</dbReference>
<keyword evidence="8 13" id="KW-0645">Protease</keyword>
<keyword evidence="15" id="KW-1185">Reference proteome</keyword>
<comment type="cofactor">
    <cofactor evidence="2">
        <name>Zn(2+)</name>
        <dbReference type="ChEBI" id="CHEBI:29105"/>
    </cofactor>
</comment>
<evidence type="ECO:0000256" key="2">
    <source>
        <dbReference type="ARBA" id="ARBA00001947"/>
    </source>
</evidence>
<protein>
    <recommendedName>
        <fullName evidence="6">Aspartyl aminopeptidase</fullName>
        <ecNumber evidence="5">3.4.11.21</ecNumber>
    </recommendedName>
</protein>
<dbReference type="GO" id="GO:0006508">
    <property type="term" value="P:proteolysis"/>
    <property type="evidence" value="ECO:0007669"/>
    <property type="project" value="UniProtKB-KW"/>
</dbReference>
<keyword evidence="7 13" id="KW-0031">Aminopeptidase</keyword>
<dbReference type="SUPFAM" id="SSF101821">
    <property type="entry name" value="Aminopeptidase/glucanase lid domain"/>
    <property type="match status" value="1"/>
</dbReference>
<keyword evidence="12 13" id="KW-0482">Metalloprotease</keyword>
<dbReference type="Gene3D" id="3.40.630.10">
    <property type="entry name" value="Zn peptidases"/>
    <property type="match status" value="1"/>
</dbReference>
<dbReference type="Gene3D" id="2.30.250.10">
    <property type="entry name" value="Aminopeptidase i, Domain 2"/>
    <property type="match status" value="1"/>
</dbReference>
<keyword evidence="11 13" id="KW-0862">Zinc</keyword>
<dbReference type="InterPro" id="IPR023358">
    <property type="entry name" value="Peptidase_M18_dom2"/>
</dbReference>
<dbReference type="Proteomes" id="UP001163046">
    <property type="component" value="Unassembled WGS sequence"/>
</dbReference>
<dbReference type="PANTHER" id="PTHR28570">
    <property type="entry name" value="ASPARTYL AMINOPEPTIDASE"/>
    <property type="match status" value="1"/>
</dbReference>
<dbReference type="PRINTS" id="PR00932">
    <property type="entry name" value="AMINO1PTASE"/>
</dbReference>
<comment type="caution">
    <text evidence="14">The sequence shown here is derived from an EMBL/GenBank/DDBJ whole genome shotgun (WGS) entry which is preliminary data.</text>
</comment>
<dbReference type="OrthoDB" id="9880441at2759"/>
<dbReference type="InterPro" id="IPR001948">
    <property type="entry name" value="Peptidase_M18"/>
</dbReference>
<comment type="catalytic activity">
    <reaction evidence="1">
        <text>Release of an N-terminal aspartate or glutamate from a peptide, with a preference for aspartate.</text>
        <dbReference type="EC" id="3.4.11.21"/>
    </reaction>
</comment>
<evidence type="ECO:0000256" key="1">
    <source>
        <dbReference type="ARBA" id="ARBA00001335"/>
    </source>
</evidence>
<dbReference type="EMBL" id="MU826414">
    <property type="protein sequence ID" value="KAJ7376094.1"/>
    <property type="molecule type" value="Genomic_DNA"/>
</dbReference>
<evidence type="ECO:0000313" key="14">
    <source>
        <dbReference type="EMBL" id="KAJ7376094.1"/>
    </source>
</evidence>
<keyword evidence="10 13" id="KW-0378">Hydrolase</keyword>
<evidence type="ECO:0000256" key="6">
    <source>
        <dbReference type="ARBA" id="ARBA00015118"/>
    </source>
</evidence>
<evidence type="ECO:0000256" key="3">
    <source>
        <dbReference type="ARBA" id="ARBA00008290"/>
    </source>
</evidence>
<accession>A0A9X0CWL2</accession>
<gene>
    <name evidence="14" type="ORF">OS493_036857</name>
</gene>
<evidence type="ECO:0000256" key="5">
    <source>
        <dbReference type="ARBA" id="ARBA00011965"/>
    </source>
</evidence>
<evidence type="ECO:0000313" key="15">
    <source>
        <dbReference type="Proteomes" id="UP001163046"/>
    </source>
</evidence>
<evidence type="ECO:0000256" key="13">
    <source>
        <dbReference type="RuleBase" id="RU004386"/>
    </source>
</evidence>
<dbReference type="PANTHER" id="PTHR28570:SF3">
    <property type="entry name" value="ASPARTYL AMINOPEPTIDASE"/>
    <property type="match status" value="1"/>
</dbReference>
<proteinExistence type="inferred from homology"/>
<dbReference type="GO" id="GO:0008237">
    <property type="term" value="F:metallopeptidase activity"/>
    <property type="evidence" value="ECO:0007669"/>
    <property type="project" value="UniProtKB-KW"/>
</dbReference>
<dbReference type="GO" id="GO:0008270">
    <property type="term" value="F:zinc ion binding"/>
    <property type="evidence" value="ECO:0007669"/>
    <property type="project" value="InterPro"/>
</dbReference>
<dbReference type="Pfam" id="PF02127">
    <property type="entry name" value="Peptidase_M18"/>
    <property type="match status" value="1"/>
</dbReference>
<organism evidence="14 15">
    <name type="scientific">Desmophyllum pertusum</name>
    <dbReference type="NCBI Taxonomy" id="174260"/>
    <lineage>
        <taxon>Eukaryota</taxon>
        <taxon>Metazoa</taxon>
        <taxon>Cnidaria</taxon>
        <taxon>Anthozoa</taxon>
        <taxon>Hexacorallia</taxon>
        <taxon>Scleractinia</taxon>
        <taxon>Caryophylliina</taxon>
        <taxon>Caryophylliidae</taxon>
        <taxon>Desmophyllum</taxon>
    </lineage>
</organism>
<evidence type="ECO:0000256" key="12">
    <source>
        <dbReference type="ARBA" id="ARBA00023049"/>
    </source>
</evidence>
<name>A0A9X0CWL2_9CNID</name>
<evidence type="ECO:0000256" key="8">
    <source>
        <dbReference type="ARBA" id="ARBA00022670"/>
    </source>
</evidence>
<reference evidence="14" key="1">
    <citation type="submission" date="2023-01" db="EMBL/GenBank/DDBJ databases">
        <title>Genome assembly of the deep-sea coral Lophelia pertusa.</title>
        <authorList>
            <person name="Herrera S."/>
            <person name="Cordes E."/>
        </authorList>
    </citation>
    <scope>NUCLEOTIDE SEQUENCE</scope>
    <source>
        <strain evidence="14">USNM1676648</strain>
        <tissue evidence="14">Polyp</tissue>
    </source>
</reference>
<comment type="subunit">
    <text evidence="4">Tetrahedron-shaped homododecamer built from six homodimers.</text>
</comment>
<dbReference type="EC" id="3.4.11.21" evidence="5"/>
<evidence type="ECO:0000256" key="4">
    <source>
        <dbReference type="ARBA" id="ARBA00011395"/>
    </source>
</evidence>
<keyword evidence="9 13" id="KW-0479">Metal-binding</keyword>